<feature type="compositionally biased region" description="Pro residues" evidence="1">
    <location>
        <begin position="33"/>
        <end position="43"/>
    </location>
</feature>
<dbReference type="Gene3D" id="2.70.70.10">
    <property type="entry name" value="Glucose Permease (Domain IIA)"/>
    <property type="match status" value="1"/>
</dbReference>
<feature type="chain" id="PRO_5041715298" evidence="2">
    <location>
        <begin position="29"/>
        <end position="313"/>
    </location>
</feature>
<evidence type="ECO:0000313" key="5">
    <source>
        <dbReference type="Proteomes" id="UP000058599"/>
    </source>
</evidence>
<dbReference type="InterPro" id="IPR050570">
    <property type="entry name" value="Cell_wall_metabolism_enzyme"/>
</dbReference>
<feature type="signal peptide" evidence="2">
    <location>
        <begin position="1"/>
        <end position="28"/>
    </location>
</feature>
<keyword evidence="2" id="KW-0732">Signal</keyword>
<evidence type="ECO:0000256" key="2">
    <source>
        <dbReference type="SAM" id="SignalP"/>
    </source>
</evidence>
<dbReference type="CDD" id="cd12797">
    <property type="entry name" value="M23_peptidase"/>
    <property type="match status" value="1"/>
</dbReference>
<feature type="region of interest" description="Disordered" evidence="1">
    <location>
        <begin position="30"/>
        <end position="61"/>
    </location>
</feature>
<feature type="domain" description="M23ase beta-sheet core" evidence="3">
    <location>
        <begin position="208"/>
        <end position="304"/>
    </location>
</feature>
<organism evidence="4 5">
    <name type="scientific">Sphingopyxis granuli</name>
    <dbReference type="NCBI Taxonomy" id="267128"/>
    <lineage>
        <taxon>Bacteria</taxon>
        <taxon>Pseudomonadati</taxon>
        <taxon>Pseudomonadota</taxon>
        <taxon>Alphaproteobacteria</taxon>
        <taxon>Sphingomonadales</taxon>
        <taxon>Sphingomonadaceae</taxon>
        <taxon>Sphingopyxis</taxon>
    </lineage>
</organism>
<dbReference type="SUPFAM" id="SSF51261">
    <property type="entry name" value="Duplicated hybrid motif"/>
    <property type="match status" value="1"/>
</dbReference>
<dbReference type="EMBL" id="CP012199">
    <property type="protein sequence ID" value="AMG76272.1"/>
    <property type="molecule type" value="Genomic_DNA"/>
</dbReference>
<dbReference type="PANTHER" id="PTHR21666">
    <property type="entry name" value="PEPTIDASE-RELATED"/>
    <property type="match status" value="1"/>
</dbReference>
<sequence>MTARGARPRGPVFLSLLGMIVVAGCVPAAEDAPPAPPPPPPAPEASVATPPAPPPSVAGSADFHFRGTAVQGGALIGQAPGGTRALALDGEAVALAADGAFLVAFDRDAPATQRLVATLSDGRRVERTLAVAVGQWRIEHVNAPWRGSAASDAEFERRRPDELAQIRAARAVQADSDGWRQTFLWPATGRLSGFFGSQRVYQGKPGSYHSGTDVAVPAGTPFRAPADGVVVLAAAVPFTLEGHLLIVDHGMGLNSAFLHCQRLDVAVGDRVAQGQVLGTVGRTGRATGPHLHWGLMWRGARLDPGTLAGPMPR</sequence>
<dbReference type="Pfam" id="PF01551">
    <property type="entry name" value="Peptidase_M23"/>
    <property type="match status" value="1"/>
</dbReference>
<dbReference type="AlphaFoldDB" id="A0AA86GNB8"/>
<evidence type="ECO:0000259" key="3">
    <source>
        <dbReference type="Pfam" id="PF01551"/>
    </source>
</evidence>
<name>A0AA86GNB8_9SPHN</name>
<dbReference type="InterPro" id="IPR011055">
    <property type="entry name" value="Dup_hybrid_motif"/>
</dbReference>
<dbReference type="GO" id="GO:0004222">
    <property type="term" value="F:metalloendopeptidase activity"/>
    <property type="evidence" value="ECO:0007669"/>
    <property type="project" value="TreeGrafter"/>
</dbReference>
<evidence type="ECO:0000256" key="1">
    <source>
        <dbReference type="SAM" id="MobiDB-lite"/>
    </source>
</evidence>
<keyword evidence="5" id="KW-1185">Reference proteome</keyword>
<evidence type="ECO:0000313" key="4">
    <source>
        <dbReference type="EMBL" id="AMG76272.1"/>
    </source>
</evidence>
<reference evidence="4 5" key="1">
    <citation type="journal article" date="2016" name="BMC Genomics">
        <title>Genomic analysis of the nitrate-respiring Sphingopyxis granuli (formerly Sphingomonas macrogoltabida) strain TFA.</title>
        <authorList>
            <person name="Garcia-Romero I."/>
            <person name="Perez-Pulido A.J."/>
            <person name="Gonzalez-Flores Y.E."/>
            <person name="Reyes-Ramirez F."/>
            <person name="Santero E."/>
            <person name="Floriano B."/>
        </authorList>
    </citation>
    <scope>NUCLEOTIDE SEQUENCE [LARGE SCALE GENOMIC DNA]</scope>
    <source>
        <strain evidence="4 5">TFA</strain>
    </source>
</reference>
<dbReference type="KEGG" id="sgi:SGRAN_3942"/>
<gene>
    <name evidence="4" type="ORF">SGRAN_3942</name>
</gene>
<accession>A0AA86GNB8</accession>
<dbReference type="Proteomes" id="UP000058599">
    <property type="component" value="Chromosome"/>
</dbReference>
<protein>
    <submittedName>
        <fullName evidence="4">Peptidase</fullName>
    </submittedName>
</protein>
<dbReference type="PROSITE" id="PS51257">
    <property type="entry name" value="PROKAR_LIPOPROTEIN"/>
    <property type="match status" value="1"/>
</dbReference>
<dbReference type="RefSeq" id="WP_067107271.1">
    <property type="nucleotide sequence ID" value="NZ_CP012199.1"/>
</dbReference>
<dbReference type="FunFam" id="2.70.70.10:FF:000019">
    <property type="entry name" value="M23 family peptidase"/>
    <property type="match status" value="1"/>
</dbReference>
<proteinExistence type="predicted"/>
<dbReference type="PANTHER" id="PTHR21666:SF285">
    <property type="entry name" value="M23 FAMILY METALLOPEPTIDASE"/>
    <property type="match status" value="1"/>
</dbReference>
<dbReference type="InterPro" id="IPR016047">
    <property type="entry name" value="M23ase_b-sheet_dom"/>
</dbReference>